<dbReference type="PIRSF" id="PIRSF028431">
    <property type="entry name" value="UCP028431"/>
    <property type="match status" value="1"/>
</dbReference>
<feature type="signal peptide" evidence="1">
    <location>
        <begin position="1"/>
        <end position="21"/>
    </location>
</feature>
<gene>
    <name evidence="3" type="ORF">DX873_07955</name>
</gene>
<evidence type="ECO:0000313" key="3">
    <source>
        <dbReference type="EMBL" id="RDY59321.1"/>
    </source>
</evidence>
<dbReference type="InterPro" id="IPR016883">
    <property type="entry name" value="UCP028431"/>
</dbReference>
<dbReference type="Pfam" id="PF10091">
    <property type="entry name" value="Glycoamylase"/>
    <property type="match status" value="1"/>
</dbReference>
<protein>
    <submittedName>
        <fullName evidence="3">Beta-glucosidase</fullName>
    </submittedName>
</protein>
<dbReference type="RefSeq" id="WP_116183935.1">
    <property type="nucleotide sequence ID" value="NZ_QTJX01000002.1"/>
</dbReference>
<organism evidence="3 4">
    <name type="scientific">Flagellimonas nanhaiensis</name>
    <dbReference type="NCBI Taxonomy" id="2292706"/>
    <lineage>
        <taxon>Bacteria</taxon>
        <taxon>Pseudomonadati</taxon>
        <taxon>Bacteroidota</taxon>
        <taxon>Flavobacteriia</taxon>
        <taxon>Flavobacteriales</taxon>
        <taxon>Flavobacteriaceae</taxon>
        <taxon>Flagellimonas</taxon>
    </lineage>
</organism>
<reference evidence="3 4" key="1">
    <citation type="submission" date="2018-08" db="EMBL/GenBank/DDBJ databases">
        <title>Muricauda nanhaiensis sp. nov., isolated from seawater of the South China Sea.</title>
        <authorList>
            <person name="Dang Y."/>
        </authorList>
    </citation>
    <scope>NUCLEOTIDE SEQUENCE [LARGE SCALE GENOMIC DNA]</scope>
    <source>
        <strain evidence="3 4">SM1704</strain>
    </source>
</reference>
<dbReference type="EMBL" id="QTJX01000002">
    <property type="protein sequence ID" value="RDY59321.1"/>
    <property type="molecule type" value="Genomic_DNA"/>
</dbReference>
<evidence type="ECO:0000256" key="1">
    <source>
        <dbReference type="SAM" id="SignalP"/>
    </source>
</evidence>
<proteinExistence type="predicted"/>
<dbReference type="Gene3D" id="1.50.10.140">
    <property type="match status" value="1"/>
</dbReference>
<accession>A0A371JPB7</accession>
<feature type="domain" description="Glycoamylase-like" evidence="2">
    <location>
        <begin position="224"/>
        <end position="445"/>
    </location>
</feature>
<dbReference type="PROSITE" id="PS51257">
    <property type="entry name" value="PROKAR_LIPOPROTEIN"/>
    <property type="match status" value="1"/>
</dbReference>
<evidence type="ECO:0000313" key="4">
    <source>
        <dbReference type="Proteomes" id="UP000261828"/>
    </source>
</evidence>
<dbReference type="AlphaFoldDB" id="A0A371JPB7"/>
<dbReference type="OrthoDB" id="5937621at2"/>
<name>A0A371JPB7_9FLAO</name>
<feature type="chain" id="PRO_5016605782" evidence="1">
    <location>
        <begin position="22"/>
        <end position="461"/>
    </location>
</feature>
<dbReference type="Proteomes" id="UP000261828">
    <property type="component" value="Unassembled WGS sequence"/>
</dbReference>
<dbReference type="InterPro" id="IPR019282">
    <property type="entry name" value="Glycoamylase-like_cons_dom"/>
</dbReference>
<keyword evidence="4" id="KW-1185">Reference proteome</keyword>
<keyword evidence="1" id="KW-0732">Signal</keyword>
<sequence length="461" mass="51493">MVKVVQTILIAALLLSSCGGGDDYTYTPIDFPDDDTGTPDDEPTISDEDLLDLTQQETFKYFWDFAEVNSGGAKERYHPSDPGRDAHVVTSGGTGFGLMAILVGIERGFISRQQGVERLATLLDFLENADRFHGAWAHWMNGNNGSVIPFSPMDNGGDLVETAFLSQGLICIKEYFKNGSDTEKGLAQKADDLWKGVEWDWYTQNKNSLYWHWSPNFGFQINLELKGYNEVLIAYVLAAASPDHSIAKEVYSNGWASNGGITYPNNKYGYPLLVRHAGALEYGGPLFWAHYSYLGLNPNGLSDDYVSYWNVNVNHSKINYSYCVENPKNFEGYGSDCWGLTASYSRNADGTMGYNAHHPANDTGVISPTAAISSIPYTPNESLSAMHYFYKNKDKLLGPAGFYDAFSPEYDFWVGEAYLAIDQGPQIIMIENYRTGLLWNLFMQNEDVQTGLDKLDFQYNN</sequence>
<comment type="caution">
    <text evidence="3">The sequence shown here is derived from an EMBL/GenBank/DDBJ whole genome shotgun (WGS) entry which is preliminary data.</text>
</comment>
<evidence type="ECO:0000259" key="2">
    <source>
        <dbReference type="Pfam" id="PF10091"/>
    </source>
</evidence>